<evidence type="ECO:0000313" key="2">
    <source>
        <dbReference type="Proteomes" id="UP001177670"/>
    </source>
</evidence>
<accession>A0AA40KHH5</accession>
<sequence>MYIINKIRAFLFVLRSKRLRLAAYIESERGRRKRQKCPDAVVSKVAASITSIPFPSVTGDFVCDWHPFGASVCLWLNVGEGG</sequence>
<dbReference type="EMBL" id="JAHYIQ010000031">
    <property type="protein sequence ID" value="KAK1120487.1"/>
    <property type="molecule type" value="Genomic_DNA"/>
</dbReference>
<dbReference type="Proteomes" id="UP001177670">
    <property type="component" value="Unassembled WGS sequence"/>
</dbReference>
<name>A0AA40KHH5_9HYME</name>
<dbReference type="AlphaFoldDB" id="A0AA40KHH5"/>
<reference evidence="1" key="1">
    <citation type="submission" date="2021-10" db="EMBL/GenBank/DDBJ databases">
        <title>Melipona bicolor Genome sequencing and assembly.</title>
        <authorList>
            <person name="Araujo N.S."/>
            <person name="Arias M.C."/>
        </authorList>
    </citation>
    <scope>NUCLEOTIDE SEQUENCE</scope>
    <source>
        <strain evidence="1">USP_2M_L1-L4_2017</strain>
        <tissue evidence="1">Whole body</tissue>
    </source>
</reference>
<gene>
    <name evidence="1" type="ORF">K0M31_012464</name>
</gene>
<evidence type="ECO:0000313" key="1">
    <source>
        <dbReference type="EMBL" id="KAK1120487.1"/>
    </source>
</evidence>
<comment type="caution">
    <text evidence="1">The sequence shown here is derived from an EMBL/GenBank/DDBJ whole genome shotgun (WGS) entry which is preliminary data.</text>
</comment>
<protein>
    <submittedName>
        <fullName evidence="1">Uncharacterized protein</fullName>
    </submittedName>
</protein>
<organism evidence="1 2">
    <name type="scientific">Melipona bicolor</name>
    <dbReference type="NCBI Taxonomy" id="60889"/>
    <lineage>
        <taxon>Eukaryota</taxon>
        <taxon>Metazoa</taxon>
        <taxon>Ecdysozoa</taxon>
        <taxon>Arthropoda</taxon>
        <taxon>Hexapoda</taxon>
        <taxon>Insecta</taxon>
        <taxon>Pterygota</taxon>
        <taxon>Neoptera</taxon>
        <taxon>Endopterygota</taxon>
        <taxon>Hymenoptera</taxon>
        <taxon>Apocrita</taxon>
        <taxon>Aculeata</taxon>
        <taxon>Apoidea</taxon>
        <taxon>Anthophila</taxon>
        <taxon>Apidae</taxon>
        <taxon>Melipona</taxon>
    </lineage>
</organism>
<keyword evidence="2" id="KW-1185">Reference proteome</keyword>
<proteinExistence type="predicted"/>